<dbReference type="InterPro" id="IPR003779">
    <property type="entry name" value="CMD-like"/>
</dbReference>
<evidence type="ECO:0000313" key="2">
    <source>
        <dbReference type="EMBL" id="AEM46992.1"/>
    </source>
</evidence>
<dbReference type="EMBL" id="CP002985">
    <property type="protein sequence ID" value="AEM46992.1"/>
    <property type="molecule type" value="Genomic_DNA"/>
</dbReference>
<reference evidence="2 3" key="1">
    <citation type="journal article" date="2011" name="J. Bacteriol.">
        <title>Draft genome of the psychrotolerant acidophile Acidithiobacillus ferrivorans SS3.</title>
        <authorList>
            <person name="Liljeqvist M."/>
            <person name="Valdes J."/>
            <person name="Holmes D.S."/>
            <person name="Dopson M."/>
        </authorList>
    </citation>
    <scope>NUCLEOTIDE SEQUENCE [LARGE SCALE GENOMIC DNA]</scope>
    <source>
        <strain evidence="2 3">SS3</strain>
    </source>
</reference>
<dbReference type="InterPro" id="IPR029032">
    <property type="entry name" value="AhpD-like"/>
</dbReference>
<dbReference type="KEGG" id="afi:Acife_0802"/>
<dbReference type="HOGENOM" id="CLU_137228_2_2_6"/>
<evidence type="ECO:0000259" key="1">
    <source>
        <dbReference type="Pfam" id="PF02627"/>
    </source>
</evidence>
<proteinExistence type="predicted"/>
<name>G0JM42_9PROT</name>
<dbReference type="Gene3D" id="1.20.1290.10">
    <property type="entry name" value="AhpD-like"/>
    <property type="match status" value="1"/>
</dbReference>
<dbReference type="STRING" id="743299.Acife_0802"/>
<feature type="domain" description="Carboxymuconolactone decarboxylase-like" evidence="1">
    <location>
        <begin position="36"/>
        <end position="104"/>
    </location>
</feature>
<dbReference type="SUPFAM" id="SSF69118">
    <property type="entry name" value="AhpD-like"/>
    <property type="match status" value="1"/>
</dbReference>
<dbReference type="InterPro" id="IPR004675">
    <property type="entry name" value="AhpD_core"/>
</dbReference>
<dbReference type="Proteomes" id="UP000009220">
    <property type="component" value="Chromosome"/>
</dbReference>
<protein>
    <submittedName>
        <fullName evidence="2">Alkylhydroperoxidase like protein, AhpD family</fullName>
    </submittedName>
</protein>
<dbReference type="AlphaFoldDB" id="G0JM42"/>
<dbReference type="eggNOG" id="COG0599">
    <property type="taxonomic scope" value="Bacteria"/>
</dbReference>
<dbReference type="PANTHER" id="PTHR33930">
    <property type="entry name" value="ALKYL HYDROPEROXIDE REDUCTASE AHPD"/>
    <property type="match status" value="1"/>
</dbReference>
<keyword evidence="2" id="KW-0575">Peroxidase</keyword>
<sequence>MSANDRVTEINHLIDGLKDKYPSEINAFLVFMGKAEGNPALGMAQKELINVALSVAAQCQWCIALHVKGAVAAGATRDEIMSAGFMAVLMHGGPALMYLVSLTEAVNEFLPEEKHG</sequence>
<dbReference type="GO" id="GO:0051920">
    <property type="term" value="F:peroxiredoxin activity"/>
    <property type="evidence" value="ECO:0007669"/>
    <property type="project" value="InterPro"/>
</dbReference>
<organism evidence="2 3">
    <name type="scientific">Acidithiobacillus ferrivorans SS3</name>
    <dbReference type="NCBI Taxonomy" id="743299"/>
    <lineage>
        <taxon>Bacteria</taxon>
        <taxon>Pseudomonadati</taxon>
        <taxon>Pseudomonadota</taxon>
        <taxon>Acidithiobacillia</taxon>
        <taxon>Acidithiobacillales</taxon>
        <taxon>Acidithiobacillaceae</taxon>
        <taxon>Acidithiobacillus</taxon>
    </lineage>
</organism>
<dbReference type="RefSeq" id="WP_014028259.1">
    <property type="nucleotide sequence ID" value="NC_015942.1"/>
</dbReference>
<dbReference type="Pfam" id="PF02627">
    <property type="entry name" value="CMD"/>
    <property type="match status" value="1"/>
</dbReference>
<gene>
    <name evidence="2" type="ORF">Acife_0802</name>
</gene>
<dbReference type="PANTHER" id="PTHR33930:SF2">
    <property type="entry name" value="BLR3452 PROTEIN"/>
    <property type="match status" value="1"/>
</dbReference>
<dbReference type="NCBIfam" id="TIGR00778">
    <property type="entry name" value="ahpD_dom"/>
    <property type="match status" value="1"/>
</dbReference>
<evidence type="ECO:0000313" key="3">
    <source>
        <dbReference type="Proteomes" id="UP000009220"/>
    </source>
</evidence>
<keyword evidence="2" id="KW-0560">Oxidoreductase</keyword>
<accession>G0JM42</accession>